<accession>A0A202E8F7</accession>
<keyword evidence="4" id="KW-1185">Reference proteome</keyword>
<protein>
    <submittedName>
        <fullName evidence="3">Glyoxalase/bleomycin resistance/extradiol dioxygenase family protein</fullName>
    </submittedName>
</protein>
<dbReference type="OrthoDB" id="358887at2157"/>
<dbReference type="InterPro" id="IPR037523">
    <property type="entry name" value="VOC_core"/>
</dbReference>
<keyword evidence="1" id="KW-0479">Metal-binding</keyword>
<dbReference type="GO" id="GO:0004462">
    <property type="term" value="F:lactoylglutathione lyase activity"/>
    <property type="evidence" value="ECO:0007669"/>
    <property type="project" value="InterPro"/>
</dbReference>
<feature type="domain" description="VOC" evidence="2">
    <location>
        <begin position="2"/>
        <end position="124"/>
    </location>
</feature>
<dbReference type="GO" id="GO:0046872">
    <property type="term" value="F:metal ion binding"/>
    <property type="evidence" value="ECO:0007669"/>
    <property type="project" value="UniProtKB-KW"/>
</dbReference>
<dbReference type="PANTHER" id="PTHR36113">
    <property type="entry name" value="LYASE, PUTATIVE-RELATED-RELATED"/>
    <property type="match status" value="1"/>
</dbReference>
<dbReference type="InterPro" id="IPR051332">
    <property type="entry name" value="Fosfomycin_Res_Enzymes"/>
</dbReference>
<gene>
    <name evidence="3" type="ORF">B2G88_08845</name>
</gene>
<evidence type="ECO:0000259" key="2">
    <source>
        <dbReference type="PROSITE" id="PS51819"/>
    </source>
</evidence>
<dbReference type="PROSITE" id="PS51819">
    <property type="entry name" value="VOC"/>
    <property type="match status" value="1"/>
</dbReference>
<evidence type="ECO:0000256" key="1">
    <source>
        <dbReference type="ARBA" id="ARBA00022723"/>
    </source>
</evidence>
<evidence type="ECO:0000313" key="4">
    <source>
        <dbReference type="Proteomes" id="UP000196084"/>
    </source>
</evidence>
<proteinExistence type="predicted"/>
<keyword evidence="3" id="KW-0223">Dioxygenase</keyword>
<organism evidence="3 4">
    <name type="scientific">Natronolimnobius baerhuensis</name>
    <dbReference type="NCBI Taxonomy" id="253108"/>
    <lineage>
        <taxon>Archaea</taxon>
        <taxon>Methanobacteriati</taxon>
        <taxon>Methanobacteriota</taxon>
        <taxon>Stenosarchaea group</taxon>
        <taxon>Halobacteria</taxon>
        <taxon>Halobacteriales</taxon>
        <taxon>Natrialbaceae</taxon>
        <taxon>Natronolimnobius</taxon>
    </lineage>
</organism>
<dbReference type="CDD" id="cd06587">
    <property type="entry name" value="VOC"/>
    <property type="match status" value="1"/>
</dbReference>
<keyword evidence="3" id="KW-0560">Oxidoreductase</keyword>
<dbReference type="SUPFAM" id="SSF54593">
    <property type="entry name" value="Glyoxalase/Bleomycin resistance protein/Dihydroxybiphenyl dioxygenase"/>
    <property type="match status" value="1"/>
</dbReference>
<dbReference type="EMBL" id="MWPH01000002">
    <property type="protein sequence ID" value="OVE84504.1"/>
    <property type="molecule type" value="Genomic_DNA"/>
</dbReference>
<reference evidence="3 4" key="1">
    <citation type="submission" date="2017-02" db="EMBL/GenBank/DDBJ databases">
        <title>Natronthermophilus aegyptiacus gen. nov.,sp. nov., an aerobic, extremely halophilic alkalithermophilic archaeon isolated from the athalassohaline Wadi An Natrun, Egypt.</title>
        <authorList>
            <person name="Zhao B."/>
        </authorList>
    </citation>
    <scope>NUCLEOTIDE SEQUENCE [LARGE SCALE GENOMIC DNA]</scope>
    <source>
        <strain evidence="3 4">CGMCC 1.3597</strain>
    </source>
</reference>
<sequence length="127" mass="14202">MEVHHTAVRVSDLEATKAFYEDGLGLEFSKEFTTGDGVRNYYVTGDDLETEIQFAYDPDSDDEIEPDGIVHLALLVDDVSETLETLTERTDCEVLRGPITVDAVNARAVFVEDPDGYEVEIFAHLEE</sequence>
<dbReference type="PROSITE" id="PS00934">
    <property type="entry name" value="GLYOXALASE_I_1"/>
    <property type="match status" value="1"/>
</dbReference>
<evidence type="ECO:0000313" key="3">
    <source>
        <dbReference type="EMBL" id="OVE84504.1"/>
    </source>
</evidence>
<name>A0A202E8F7_9EURY</name>
<comment type="caution">
    <text evidence="3">The sequence shown here is derived from an EMBL/GenBank/DDBJ whole genome shotgun (WGS) entry which is preliminary data.</text>
</comment>
<dbReference type="InterPro" id="IPR018146">
    <property type="entry name" value="Glyoxalase_1_CS"/>
</dbReference>
<dbReference type="Pfam" id="PF00903">
    <property type="entry name" value="Glyoxalase"/>
    <property type="match status" value="1"/>
</dbReference>
<dbReference type="AlphaFoldDB" id="A0A202E8F7"/>
<dbReference type="Gene3D" id="3.10.180.10">
    <property type="entry name" value="2,3-Dihydroxybiphenyl 1,2-Dioxygenase, domain 1"/>
    <property type="match status" value="1"/>
</dbReference>
<dbReference type="Proteomes" id="UP000196084">
    <property type="component" value="Unassembled WGS sequence"/>
</dbReference>
<dbReference type="RefSeq" id="WP_054863804.1">
    <property type="nucleotide sequence ID" value="NZ_MWPH01000002.1"/>
</dbReference>
<dbReference type="GO" id="GO:0051213">
    <property type="term" value="F:dioxygenase activity"/>
    <property type="evidence" value="ECO:0007669"/>
    <property type="project" value="UniProtKB-KW"/>
</dbReference>
<dbReference type="InterPro" id="IPR004360">
    <property type="entry name" value="Glyas_Fos-R_dOase_dom"/>
</dbReference>
<dbReference type="PANTHER" id="PTHR36113:SF6">
    <property type="entry name" value="FOSFOMYCIN RESISTANCE PROTEIN FOSX"/>
    <property type="match status" value="1"/>
</dbReference>
<dbReference type="InterPro" id="IPR029068">
    <property type="entry name" value="Glyas_Bleomycin-R_OHBP_Dase"/>
</dbReference>